<name>A0A2I0W2R8_9ASPA</name>
<evidence type="ECO:0000313" key="2">
    <source>
        <dbReference type="EMBL" id="PKU69957.1"/>
    </source>
</evidence>
<dbReference type="AlphaFoldDB" id="A0A2I0W2R8"/>
<gene>
    <name evidence="2" type="ORF">MA16_Dca023884</name>
</gene>
<keyword evidence="1" id="KW-1133">Transmembrane helix</keyword>
<keyword evidence="1" id="KW-0812">Transmembrane</keyword>
<protein>
    <submittedName>
        <fullName evidence="2">Uncharacterized protein</fullName>
    </submittedName>
</protein>
<organism evidence="2 3">
    <name type="scientific">Dendrobium catenatum</name>
    <dbReference type="NCBI Taxonomy" id="906689"/>
    <lineage>
        <taxon>Eukaryota</taxon>
        <taxon>Viridiplantae</taxon>
        <taxon>Streptophyta</taxon>
        <taxon>Embryophyta</taxon>
        <taxon>Tracheophyta</taxon>
        <taxon>Spermatophyta</taxon>
        <taxon>Magnoliopsida</taxon>
        <taxon>Liliopsida</taxon>
        <taxon>Asparagales</taxon>
        <taxon>Orchidaceae</taxon>
        <taxon>Epidendroideae</taxon>
        <taxon>Malaxideae</taxon>
        <taxon>Dendrobiinae</taxon>
        <taxon>Dendrobium</taxon>
    </lineage>
</organism>
<proteinExistence type="predicted"/>
<keyword evidence="3" id="KW-1185">Reference proteome</keyword>
<dbReference type="Proteomes" id="UP000233837">
    <property type="component" value="Unassembled WGS sequence"/>
</dbReference>
<evidence type="ECO:0000313" key="3">
    <source>
        <dbReference type="Proteomes" id="UP000233837"/>
    </source>
</evidence>
<dbReference type="OrthoDB" id="1870799at2759"/>
<dbReference type="EMBL" id="KZ502971">
    <property type="protein sequence ID" value="PKU69957.1"/>
    <property type="molecule type" value="Genomic_DNA"/>
</dbReference>
<feature type="transmembrane region" description="Helical" evidence="1">
    <location>
        <begin position="6"/>
        <end position="23"/>
    </location>
</feature>
<reference evidence="2 3" key="2">
    <citation type="journal article" date="2017" name="Nature">
        <title>The Apostasia genome and the evolution of orchids.</title>
        <authorList>
            <person name="Zhang G.Q."/>
            <person name="Liu K.W."/>
            <person name="Li Z."/>
            <person name="Lohaus R."/>
            <person name="Hsiao Y.Y."/>
            <person name="Niu S.C."/>
            <person name="Wang J.Y."/>
            <person name="Lin Y.C."/>
            <person name="Xu Q."/>
            <person name="Chen L.J."/>
            <person name="Yoshida K."/>
            <person name="Fujiwara S."/>
            <person name="Wang Z.W."/>
            <person name="Zhang Y.Q."/>
            <person name="Mitsuda N."/>
            <person name="Wang M."/>
            <person name="Liu G.H."/>
            <person name="Pecoraro L."/>
            <person name="Huang H.X."/>
            <person name="Xiao X.J."/>
            <person name="Lin M."/>
            <person name="Wu X.Y."/>
            <person name="Wu W.L."/>
            <person name="Chen Y.Y."/>
            <person name="Chang S.B."/>
            <person name="Sakamoto S."/>
            <person name="Ohme-Takagi M."/>
            <person name="Yagi M."/>
            <person name="Zeng S.J."/>
            <person name="Shen C.Y."/>
            <person name="Yeh C.M."/>
            <person name="Luo Y.B."/>
            <person name="Tsai W.C."/>
            <person name="Van de Peer Y."/>
            <person name="Liu Z.J."/>
        </authorList>
    </citation>
    <scope>NUCLEOTIDE SEQUENCE [LARGE SCALE GENOMIC DNA]</scope>
    <source>
        <tissue evidence="2">The whole plant</tissue>
    </source>
</reference>
<accession>A0A2I0W2R8</accession>
<evidence type="ECO:0000256" key="1">
    <source>
        <dbReference type="SAM" id="Phobius"/>
    </source>
</evidence>
<reference evidence="2 3" key="1">
    <citation type="journal article" date="2016" name="Sci. Rep.">
        <title>The Dendrobium catenatum Lindl. genome sequence provides insights into polysaccharide synthase, floral development and adaptive evolution.</title>
        <authorList>
            <person name="Zhang G.Q."/>
            <person name="Xu Q."/>
            <person name="Bian C."/>
            <person name="Tsai W.C."/>
            <person name="Yeh C.M."/>
            <person name="Liu K.W."/>
            <person name="Yoshida K."/>
            <person name="Zhang L.S."/>
            <person name="Chang S.B."/>
            <person name="Chen F."/>
            <person name="Shi Y."/>
            <person name="Su Y.Y."/>
            <person name="Zhang Y.Q."/>
            <person name="Chen L.J."/>
            <person name="Yin Y."/>
            <person name="Lin M."/>
            <person name="Huang H."/>
            <person name="Deng H."/>
            <person name="Wang Z.W."/>
            <person name="Zhu S.L."/>
            <person name="Zhao X."/>
            <person name="Deng C."/>
            <person name="Niu S.C."/>
            <person name="Huang J."/>
            <person name="Wang M."/>
            <person name="Liu G.H."/>
            <person name="Yang H.J."/>
            <person name="Xiao X.J."/>
            <person name="Hsiao Y.Y."/>
            <person name="Wu W.L."/>
            <person name="Chen Y.Y."/>
            <person name="Mitsuda N."/>
            <person name="Ohme-Takagi M."/>
            <person name="Luo Y.B."/>
            <person name="Van de Peer Y."/>
            <person name="Liu Z.J."/>
        </authorList>
    </citation>
    <scope>NUCLEOTIDE SEQUENCE [LARGE SCALE GENOMIC DNA]</scope>
    <source>
        <tissue evidence="2">The whole plant</tissue>
    </source>
</reference>
<sequence length="219" mass="23535">MGATELAVQALTLAFALIIFLYLRSIPRQALSRLRHLRHSTTESHRHFVRGAQLLSRARANSSPYTSLALARSAVAEADLAIAADPRDAAPLILKALALDFDGHRLPALRALDAALSAPTSKSLSDRDRADALLKRAEIQLALVGGRGGQLKRRVDLAIGDLEDVLRFCPENGKAKVLLGECYEKKGLKVEAKGVFVDALKVDGSLISAQEGLGRVLNS</sequence>
<keyword evidence="1" id="KW-0472">Membrane</keyword>
<dbReference type="SUPFAM" id="SSF48452">
    <property type="entry name" value="TPR-like"/>
    <property type="match status" value="1"/>
</dbReference>
<dbReference type="InterPro" id="IPR011990">
    <property type="entry name" value="TPR-like_helical_dom_sf"/>
</dbReference>
<dbReference type="Gene3D" id="1.25.40.10">
    <property type="entry name" value="Tetratricopeptide repeat domain"/>
    <property type="match status" value="1"/>
</dbReference>